<keyword evidence="2" id="KW-1185">Reference proteome</keyword>
<name>A0ABV5T464_9MICO</name>
<accession>A0ABV5T464</accession>
<dbReference type="RefSeq" id="WP_344711816.1">
    <property type="nucleotide sequence ID" value="NZ_BAAAWH010000001.1"/>
</dbReference>
<protein>
    <submittedName>
        <fullName evidence="1">Uncharacterized protein</fullName>
    </submittedName>
</protein>
<dbReference type="InterPro" id="IPR006311">
    <property type="entry name" value="TAT_signal"/>
</dbReference>
<reference evidence="1 2" key="1">
    <citation type="submission" date="2024-09" db="EMBL/GenBank/DDBJ databases">
        <authorList>
            <person name="Sun Q."/>
            <person name="Mori K."/>
        </authorList>
    </citation>
    <scope>NUCLEOTIDE SEQUENCE [LARGE SCALE GENOMIC DNA]</scope>
    <source>
        <strain evidence="1 2">JCM 1342</strain>
    </source>
</reference>
<evidence type="ECO:0000313" key="1">
    <source>
        <dbReference type="EMBL" id="MFB9647192.1"/>
    </source>
</evidence>
<sequence length="298" mass="30401">MSYDLSSTITSQTFERPEPRFSRRQLIKAGAWAAPVIVLAAAAPAAAASPTTITAAAIVASVPNARAVSPSTVTVDFASVSYNYTAWALTGEHNQTAGPATASVNWRVGLRNISDGSLYAYFPIGSANATSRTDAIAMYAAAEVGAASLTGVPAGEYQVVVEVVSVSYPASPVNGVAFASNGFTGNPVLVTIAQTPSPPPGPATTSLAIARVKKGEKAHNVTLTLSGDPGTVVNIGVGSWNVTWDAPMPPSATIGLNRTATASAVVRASFNYAGGFNLSLASDAKLSKSQFNEQVVPA</sequence>
<evidence type="ECO:0000313" key="2">
    <source>
        <dbReference type="Proteomes" id="UP001589611"/>
    </source>
</evidence>
<gene>
    <name evidence="1" type="ORF">ACFFPJ_15450</name>
</gene>
<dbReference type="EMBL" id="JBHMBE010000008">
    <property type="protein sequence ID" value="MFB9647192.1"/>
    <property type="molecule type" value="Genomic_DNA"/>
</dbReference>
<comment type="caution">
    <text evidence="1">The sequence shown here is derived from an EMBL/GenBank/DDBJ whole genome shotgun (WGS) entry which is preliminary data.</text>
</comment>
<organism evidence="1 2">
    <name type="scientific">Microbacterium terregens</name>
    <dbReference type="NCBI Taxonomy" id="69363"/>
    <lineage>
        <taxon>Bacteria</taxon>
        <taxon>Bacillati</taxon>
        <taxon>Actinomycetota</taxon>
        <taxon>Actinomycetes</taxon>
        <taxon>Micrococcales</taxon>
        <taxon>Microbacteriaceae</taxon>
        <taxon>Microbacterium</taxon>
    </lineage>
</organism>
<proteinExistence type="predicted"/>
<dbReference type="Proteomes" id="UP001589611">
    <property type="component" value="Unassembled WGS sequence"/>
</dbReference>
<dbReference type="PROSITE" id="PS51318">
    <property type="entry name" value="TAT"/>
    <property type="match status" value="1"/>
</dbReference>